<feature type="signal peptide" evidence="1">
    <location>
        <begin position="1"/>
        <end position="22"/>
    </location>
</feature>
<evidence type="ECO:0000313" key="3">
    <source>
        <dbReference type="Proteomes" id="UP000276133"/>
    </source>
</evidence>
<sequence length="122" mass="14235">MFLLVDLIPSLISLHALNKTESKNLCTDTLLQWNFYHISYQLIDLFTVLNLSCRKSENIMQCAIFVLIYFIDKIKNKNLLHHSAPELIFSLSAFQSLDWDGRRGWQTKPVRSCLKQNCQKSN</sequence>
<reference evidence="2 3" key="1">
    <citation type="journal article" date="2018" name="Sci. Rep.">
        <title>Genomic signatures of local adaptation to the degree of environmental predictability in rotifers.</title>
        <authorList>
            <person name="Franch-Gras L."/>
            <person name="Hahn C."/>
            <person name="Garcia-Roger E.M."/>
            <person name="Carmona M.J."/>
            <person name="Serra M."/>
            <person name="Gomez A."/>
        </authorList>
    </citation>
    <scope>NUCLEOTIDE SEQUENCE [LARGE SCALE GENOMIC DNA]</scope>
    <source>
        <strain evidence="2">HYR1</strain>
    </source>
</reference>
<accession>A0A3M7PX84</accession>
<dbReference type="Proteomes" id="UP000276133">
    <property type="component" value="Unassembled WGS sequence"/>
</dbReference>
<organism evidence="2 3">
    <name type="scientific">Brachionus plicatilis</name>
    <name type="common">Marine rotifer</name>
    <name type="synonym">Brachionus muelleri</name>
    <dbReference type="NCBI Taxonomy" id="10195"/>
    <lineage>
        <taxon>Eukaryota</taxon>
        <taxon>Metazoa</taxon>
        <taxon>Spiralia</taxon>
        <taxon>Gnathifera</taxon>
        <taxon>Rotifera</taxon>
        <taxon>Eurotatoria</taxon>
        <taxon>Monogononta</taxon>
        <taxon>Pseudotrocha</taxon>
        <taxon>Ploima</taxon>
        <taxon>Brachionidae</taxon>
        <taxon>Brachionus</taxon>
    </lineage>
</organism>
<comment type="caution">
    <text evidence="2">The sequence shown here is derived from an EMBL/GenBank/DDBJ whole genome shotgun (WGS) entry which is preliminary data.</text>
</comment>
<proteinExistence type="predicted"/>
<protein>
    <submittedName>
        <fullName evidence="2">Uncharacterized protein</fullName>
    </submittedName>
</protein>
<gene>
    <name evidence="2" type="ORF">BpHYR1_005696</name>
</gene>
<keyword evidence="1" id="KW-0732">Signal</keyword>
<evidence type="ECO:0000256" key="1">
    <source>
        <dbReference type="SAM" id="SignalP"/>
    </source>
</evidence>
<dbReference type="EMBL" id="REGN01008364">
    <property type="protein sequence ID" value="RNA03756.1"/>
    <property type="molecule type" value="Genomic_DNA"/>
</dbReference>
<feature type="chain" id="PRO_5017924318" evidence="1">
    <location>
        <begin position="23"/>
        <end position="122"/>
    </location>
</feature>
<dbReference type="AlphaFoldDB" id="A0A3M7PX84"/>
<name>A0A3M7PX84_BRAPC</name>
<keyword evidence="3" id="KW-1185">Reference proteome</keyword>
<evidence type="ECO:0000313" key="2">
    <source>
        <dbReference type="EMBL" id="RNA03756.1"/>
    </source>
</evidence>